<evidence type="ECO:0000313" key="1">
    <source>
        <dbReference type="EMBL" id="CAB3242868.1"/>
    </source>
</evidence>
<evidence type="ECO:0000313" key="2">
    <source>
        <dbReference type="Proteomes" id="UP000494256"/>
    </source>
</evidence>
<organism evidence="1 2">
    <name type="scientific">Arctia plantaginis</name>
    <name type="common">Wood tiger moth</name>
    <name type="synonym">Phalaena plantaginis</name>
    <dbReference type="NCBI Taxonomy" id="874455"/>
    <lineage>
        <taxon>Eukaryota</taxon>
        <taxon>Metazoa</taxon>
        <taxon>Ecdysozoa</taxon>
        <taxon>Arthropoda</taxon>
        <taxon>Hexapoda</taxon>
        <taxon>Insecta</taxon>
        <taxon>Pterygota</taxon>
        <taxon>Neoptera</taxon>
        <taxon>Endopterygota</taxon>
        <taxon>Lepidoptera</taxon>
        <taxon>Glossata</taxon>
        <taxon>Ditrysia</taxon>
        <taxon>Noctuoidea</taxon>
        <taxon>Erebidae</taxon>
        <taxon>Arctiinae</taxon>
        <taxon>Arctia</taxon>
    </lineage>
</organism>
<protein>
    <submittedName>
        <fullName evidence="1">Uncharacterized protein</fullName>
    </submittedName>
</protein>
<dbReference type="OrthoDB" id="9531386at2759"/>
<dbReference type="EMBL" id="CADEBD010000314">
    <property type="protein sequence ID" value="CAB3242868.1"/>
    <property type="molecule type" value="Genomic_DNA"/>
</dbReference>
<name>A0A8S1AD02_ARCPL</name>
<reference evidence="1 2" key="1">
    <citation type="submission" date="2020-04" db="EMBL/GenBank/DDBJ databases">
        <authorList>
            <person name="Wallbank WR R."/>
            <person name="Pardo Diaz C."/>
            <person name="Kozak K."/>
            <person name="Martin S."/>
            <person name="Jiggins C."/>
            <person name="Moest M."/>
            <person name="Warren A I."/>
            <person name="Byers J.R.P. K."/>
            <person name="Montejo-Kovacevich G."/>
            <person name="Yen C E."/>
        </authorList>
    </citation>
    <scope>NUCLEOTIDE SEQUENCE [LARGE SCALE GENOMIC DNA]</scope>
</reference>
<dbReference type="AlphaFoldDB" id="A0A8S1AD02"/>
<proteinExistence type="predicted"/>
<dbReference type="Proteomes" id="UP000494256">
    <property type="component" value="Unassembled WGS sequence"/>
</dbReference>
<accession>A0A8S1AD02</accession>
<comment type="caution">
    <text evidence="1">The sequence shown here is derived from an EMBL/GenBank/DDBJ whole genome shotgun (WGS) entry which is preliminary data.</text>
</comment>
<sequence>MKRSSQPVSRSVRVCREGSSARALALTCSTSNMERSSRGAITWRARPSACRGSCCGRACGLCTLRCFGDAATQT</sequence>
<gene>
    <name evidence="1" type="ORF">APLA_LOCUS10124</name>
</gene>